<sequence>MLKSQAWRRRARKTSALGLMSTLVVFVCSVFLTATPASAAATRQYTYSCTAGGPFTNTSIVVGLSAPDTATAGQSFNLTVNIPTLTLATAPTTTPPGNVQVTLELAPTTGATVSDEAAKSGAPLTVNERTVQAGSVTYPVQVAAGTTADVGLTPGALTLGLPGTAGGATETNCTTTTPQALEVPIGTGNGNGDGDETDIVAYNCVLQPTGTTDANYPAEVDIRVVMTPPTSASPNQDASVTWTGTIQNTGDSLTLPTGFPTTSAKTFVTVKASGAGAPATVTGEGNLASVTAGSDLTTLPSVTLKVRPTTTGTVTLTAGDITFGATTTGTATSPVIKCTAPTTGLKEYKVTVGNGTGSPSPSPTTTSPRPTRTATATVTITPSSSTTTRKSQTPVAGADTGAGGMMGPDGRMFILTGTALITAAAVGGLVMRRRSIRS</sequence>
<dbReference type="EMBL" id="SMKQ01000044">
    <property type="protein sequence ID" value="TDD47632.1"/>
    <property type="molecule type" value="Genomic_DNA"/>
</dbReference>
<reference evidence="4 5" key="1">
    <citation type="submission" date="2019-03" db="EMBL/GenBank/DDBJ databases">
        <title>Draft genome sequences of novel Actinobacteria.</title>
        <authorList>
            <person name="Sahin N."/>
            <person name="Ay H."/>
            <person name="Saygin H."/>
        </authorList>
    </citation>
    <scope>NUCLEOTIDE SEQUENCE [LARGE SCALE GENOMIC DNA]</scope>
    <source>
        <strain evidence="4 5">CH32</strain>
    </source>
</reference>
<feature type="signal peptide" evidence="3">
    <location>
        <begin position="1"/>
        <end position="39"/>
    </location>
</feature>
<evidence type="ECO:0000256" key="3">
    <source>
        <dbReference type="SAM" id="SignalP"/>
    </source>
</evidence>
<dbReference type="AlphaFoldDB" id="A0A4R4YVF6"/>
<evidence type="ECO:0000313" key="5">
    <source>
        <dbReference type="Proteomes" id="UP000295302"/>
    </source>
</evidence>
<feature type="transmembrane region" description="Helical" evidence="2">
    <location>
        <begin position="412"/>
        <end position="431"/>
    </location>
</feature>
<keyword evidence="3" id="KW-0732">Signal</keyword>
<proteinExistence type="predicted"/>
<keyword evidence="2" id="KW-0472">Membrane</keyword>
<comment type="caution">
    <text evidence="4">The sequence shown here is derived from an EMBL/GenBank/DDBJ whole genome shotgun (WGS) entry which is preliminary data.</text>
</comment>
<dbReference type="RefSeq" id="WP_132613596.1">
    <property type="nucleotide sequence ID" value="NZ_SMKQ01000044.1"/>
</dbReference>
<evidence type="ECO:0008006" key="6">
    <source>
        <dbReference type="Google" id="ProtNLM"/>
    </source>
</evidence>
<name>A0A4R4YVF6_9ACTN</name>
<feature type="compositionally biased region" description="Low complexity" evidence="1">
    <location>
        <begin position="357"/>
        <end position="399"/>
    </location>
</feature>
<evidence type="ECO:0000256" key="2">
    <source>
        <dbReference type="SAM" id="Phobius"/>
    </source>
</evidence>
<keyword evidence="5" id="KW-1185">Reference proteome</keyword>
<evidence type="ECO:0000313" key="4">
    <source>
        <dbReference type="EMBL" id="TDD47632.1"/>
    </source>
</evidence>
<feature type="region of interest" description="Disordered" evidence="1">
    <location>
        <begin position="352"/>
        <end position="403"/>
    </location>
</feature>
<evidence type="ECO:0000256" key="1">
    <source>
        <dbReference type="SAM" id="MobiDB-lite"/>
    </source>
</evidence>
<feature type="chain" id="PRO_5020904885" description="LPXTG cell wall anchor domain-containing protein" evidence="3">
    <location>
        <begin position="40"/>
        <end position="438"/>
    </location>
</feature>
<keyword evidence="2" id="KW-1133">Transmembrane helix</keyword>
<dbReference type="OrthoDB" id="3537767at2"/>
<organism evidence="4 5">
    <name type="scientific">Nonomuraea terrae</name>
    <dbReference type="NCBI Taxonomy" id="2530383"/>
    <lineage>
        <taxon>Bacteria</taxon>
        <taxon>Bacillati</taxon>
        <taxon>Actinomycetota</taxon>
        <taxon>Actinomycetes</taxon>
        <taxon>Streptosporangiales</taxon>
        <taxon>Streptosporangiaceae</taxon>
        <taxon>Nonomuraea</taxon>
    </lineage>
</organism>
<protein>
    <recommendedName>
        <fullName evidence="6">LPXTG cell wall anchor domain-containing protein</fullName>
    </recommendedName>
</protein>
<gene>
    <name evidence="4" type="ORF">E1286_17035</name>
</gene>
<accession>A0A4R4YVF6</accession>
<dbReference type="Proteomes" id="UP000295302">
    <property type="component" value="Unassembled WGS sequence"/>
</dbReference>
<keyword evidence="2" id="KW-0812">Transmembrane</keyword>